<protein>
    <submittedName>
        <fullName evidence="3">Uncharacterized protein</fullName>
    </submittedName>
</protein>
<feature type="region of interest" description="Disordered" evidence="1">
    <location>
        <begin position="21"/>
        <end position="43"/>
    </location>
</feature>
<sequence length="76" mass="8623">MHVIIRLAETEKRDRELLIPVADSGDEDASSKPSSSSSSSYRTGREVSFDCCLFSLLCVLCCVWLLRKWRKIRGKS</sequence>
<name>A0A540LVF8_MALBA</name>
<organism evidence="3 4">
    <name type="scientific">Malus baccata</name>
    <name type="common">Siberian crab apple</name>
    <name type="synonym">Pyrus baccata</name>
    <dbReference type="NCBI Taxonomy" id="106549"/>
    <lineage>
        <taxon>Eukaryota</taxon>
        <taxon>Viridiplantae</taxon>
        <taxon>Streptophyta</taxon>
        <taxon>Embryophyta</taxon>
        <taxon>Tracheophyta</taxon>
        <taxon>Spermatophyta</taxon>
        <taxon>Magnoliopsida</taxon>
        <taxon>eudicotyledons</taxon>
        <taxon>Gunneridae</taxon>
        <taxon>Pentapetalae</taxon>
        <taxon>rosids</taxon>
        <taxon>fabids</taxon>
        <taxon>Rosales</taxon>
        <taxon>Rosaceae</taxon>
        <taxon>Amygdaloideae</taxon>
        <taxon>Maleae</taxon>
        <taxon>Malus</taxon>
    </lineage>
</organism>
<gene>
    <name evidence="3" type="ORF">C1H46_023912</name>
</gene>
<comment type="caution">
    <text evidence="3">The sequence shown here is derived from an EMBL/GenBank/DDBJ whole genome shotgun (WGS) entry which is preliminary data.</text>
</comment>
<feature type="transmembrane region" description="Helical" evidence="2">
    <location>
        <begin position="47"/>
        <end position="66"/>
    </location>
</feature>
<dbReference type="Proteomes" id="UP000315295">
    <property type="component" value="Unassembled WGS sequence"/>
</dbReference>
<dbReference type="AlphaFoldDB" id="A0A540LVF8"/>
<evidence type="ECO:0000313" key="3">
    <source>
        <dbReference type="EMBL" id="TQD90474.1"/>
    </source>
</evidence>
<reference evidence="3 4" key="1">
    <citation type="journal article" date="2019" name="G3 (Bethesda)">
        <title>Sequencing of a Wild Apple (Malus baccata) Genome Unravels the Differences Between Cultivated and Wild Apple Species Regarding Disease Resistance and Cold Tolerance.</title>
        <authorList>
            <person name="Chen X."/>
        </authorList>
    </citation>
    <scope>NUCLEOTIDE SEQUENCE [LARGE SCALE GENOMIC DNA]</scope>
    <source>
        <strain evidence="4">cv. Shandingzi</strain>
        <tissue evidence="3">Leaves</tissue>
    </source>
</reference>
<keyword evidence="2" id="KW-0812">Transmembrane</keyword>
<keyword evidence="2" id="KW-1133">Transmembrane helix</keyword>
<evidence type="ECO:0000313" key="4">
    <source>
        <dbReference type="Proteomes" id="UP000315295"/>
    </source>
</evidence>
<accession>A0A540LVF8</accession>
<evidence type="ECO:0000256" key="1">
    <source>
        <dbReference type="SAM" id="MobiDB-lite"/>
    </source>
</evidence>
<keyword evidence="4" id="KW-1185">Reference proteome</keyword>
<dbReference type="EMBL" id="VIEB01000450">
    <property type="protein sequence ID" value="TQD90474.1"/>
    <property type="molecule type" value="Genomic_DNA"/>
</dbReference>
<evidence type="ECO:0000256" key="2">
    <source>
        <dbReference type="SAM" id="Phobius"/>
    </source>
</evidence>
<keyword evidence="2" id="KW-0472">Membrane</keyword>
<proteinExistence type="predicted"/>
<feature type="compositionally biased region" description="Low complexity" evidence="1">
    <location>
        <begin position="31"/>
        <end position="40"/>
    </location>
</feature>